<dbReference type="PANTHER" id="PTHR35401">
    <property type="entry name" value="COPG FAMILY HELIX-TURN-HELIX PROTEIN-RELATED-RELATED"/>
    <property type="match status" value="1"/>
</dbReference>
<dbReference type="PANTHER" id="PTHR35401:SF2">
    <property type="entry name" value="ABC-TYPE TRANSPORT SYSTEM"/>
    <property type="match status" value="1"/>
</dbReference>
<dbReference type="GO" id="GO:0006355">
    <property type="term" value="P:regulation of DNA-templated transcription"/>
    <property type="evidence" value="ECO:0007669"/>
    <property type="project" value="InterPro"/>
</dbReference>
<dbReference type="AlphaFoldDB" id="A0A6S6SQW1"/>
<proteinExistence type="inferred from homology"/>
<keyword evidence="1" id="KW-1277">Toxin-antitoxin system</keyword>
<evidence type="ECO:0008006" key="4">
    <source>
        <dbReference type="Google" id="ProtNLM"/>
    </source>
</evidence>
<protein>
    <recommendedName>
        <fullName evidence="4">DUF1778 domain-containing protein</fullName>
    </recommendedName>
</protein>
<sequence>MLLYTYISRIGELLMQTGIHLKDARIEFKTSQDIKTLLQEVSNSLGMDLSNFLISTAVQRAKEIQKEERILLLTNQEWDKFEDVLTQPKKPTKALKDLMALDGFEESK</sequence>
<gene>
    <name evidence="3" type="ORF">HELGO_WM13032</name>
</gene>
<dbReference type="Gene3D" id="1.20.5.780">
    <property type="entry name" value="Single helix bin"/>
    <property type="match status" value="1"/>
</dbReference>
<evidence type="ECO:0000256" key="2">
    <source>
        <dbReference type="ARBA" id="ARBA00049988"/>
    </source>
</evidence>
<accession>A0A6S6SQW1</accession>
<name>A0A6S6SQW1_9BACT</name>
<organism evidence="3">
    <name type="scientific">uncultured Sulfurovum sp</name>
    <dbReference type="NCBI Taxonomy" id="269237"/>
    <lineage>
        <taxon>Bacteria</taxon>
        <taxon>Pseudomonadati</taxon>
        <taxon>Campylobacterota</taxon>
        <taxon>Epsilonproteobacteria</taxon>
        <taxon>Campylobacterales</taxon>
        <taxon>Sulfurovaceae</taxon>
        <taxon>Sulfurovum</taxon>
        <taxon>environmental samples</taxon>
    </lineage>
</organism>
<dbReference type="SUPFAM" id="SSF47598">
    <property type="entry name" value="Ribbon-helix-helix"/>
    <property type="match status" value="1"/>
</dbReference>
<dbReference type="InterPro" id="IPR010985">
    <property type="entry name" value="Ribbon_hlx_hlx"/>
</dbReference>
<evidence type="ECO:0000313" key="3">
    <source>
        <dbReference type="EMBL" id="CAA6807360.1"/>
    </source>
</evidence>
<dbReference type="InterPro" id="IPR014795">
    <property type="entry name" value="TacA_1-like"/>
</dbReference>
<dbReference type="EMBL" id="CACVAU010000025">
    <property type="protein sequence ID" value="CAA6807360.1"/>
    <property type="molecule type" value="Genomic_DNA"/>
</dbReference>
<evidence type="ECO:0000256" key="1">
    <source>
        <dbReference type="ARBA" id="ARBA00022649"/>
    </source>
</evidence>
<dbReference type="Pfam" id="PF08681">
    <property type="entry name" value="TacA1"/>
    <property type="match status" value="1"/>
</dbReference>
<reference evidence="3" key="1">
    <citation type="submission" date="2020-01" db="EMBL/GenBank/DDBJ databases">
        <authorList>
            <person name="Meier V. D."/>
            <person name="Meier V D."/>
        </authorList>
    </citation>
    <scope>NUCLEOTIDE SEQUENCE</scope>
    <source>
        <strain evidence="3">HLG_WM_MAG_05</strain>
    </source>
</reference>
<comment type="similarity">
    <text evidence="2">Belongs to the TacA antitoxin family.</text>
</comment>